<reference evidence="5 6" key="1">
    <citation type="submission" date="2019-12" db="EMBL/GenBank/DDBJ databases">
        <title>Novel species isolated from a subtropical stream in China.</title>
        <authorList>
            <person name="Lu H."/>
        </authorList>
    </citation>
    <scope>NUCLEOTIDE SEQUENCE [LARGE SCALE GENOMIC DNA]</scope>
    <source>
        <strain evidence="5 6">FT50W</strain>
    </source>
</reference>
<dbReference type="Gene3D" id="1.10.260.40">
    <property type="entry name" value="lambda repressor-like DNA-binding domains"/>
    <property type="match status" value="1"/>
</dbReference>
<dbReference type="GO" id="GO:0005829">
    <property type="term" value="C:cytosol"/>
    <property type="evidence" value="ECO:0007669"/>
    <property type="project" value="TreeGrafter"/>
</dbReference>
<dbReference type="Proteomes" id="UP000474565">
    <property type="component" value="Unassembled WGS sequence"/>
</dbReference>
<keyword evidence="1" id="KW-0805">Transcription regulation</keyword>
<feature type="domain" description="HTH cro/C1-type" evidence="4">
    <location>
        <begin position="18"/>
        <end position="72"/>
    </location>
</feature>
<dbReference type="AlphaFoldDB" id="A0A6L8MPF6"/>
<dbReference type="PANTHER" id="PTHR46797">
    <property type="entry name" value="HTH-TYPE TRANSCRIPTIONAL REGULATOR"/>
    <property type="match status" value="1"/>
</dbReference>
<keyword evidence="3" id="KW-0804">Transcription</keyword>
<gene>
    <name evidence="5" type="ORF">GTP44_20500</name>
</gene>
<dbReference type="SUPFAM" id="SSF47413">
    <property type="entry name" value="lambda repressor-like DNA-binding domains"/>
    <property type="match status" value="1"/>
</dbReference>
<dbReference type="InterPro" id="IPR050807">
    <property type="entry name" value="TransReg_Diox_bact_type"/>
</dbReference>
<dbReference type="InterPro" id="IPR001387">
    <property type="entry name" value="Cro/C1-type_HTH"/>
</dbReference>
<evidence type="ECO:0000256" key="2">
    <source>
        <dbReference type="ARBA" id="ARBA00023125"/>
    </source>
</evidence>
<dbReference type="CDD" id="cd00093">
    <property type="entry name" value="HTH_XRE"/>
    <property type="match status" value="1"/>
</dbReference>
<protein>
    <submittedName>
        <fullName evidence="5">Helix-turn-helix domain-containing protein</fullName>
    </submittedName>
</protein>
<dbReference type="RefSeq" id="WP_161020863.1">
    <property type="nucleotide sequence ID" value="NZ_WWCP01000031.1"/>
</dbReference>
<dbReference type="PROSITE" id="PS50943">
    <property type="entry name" value="HTH_CROC1"/>
    <property type="match status" value="1"/>
</dbReference>
<keyword evidence="2" id="KW-0238">DNA-binding</keyword>
<dbReference type="SMART" id="SM00530">
    <property type="entry name" value="HTH_XRE"/>
    <property type="match status" value="1"/>
</dbReference>
<evidence type="ECO:0000313" key="6">
    <source>
        <dbReference type="Proteomes" id="UP000474565"/>
    </source>
</evidence>
<accession>A0A6L8MPF6</accession>
<sequence>MEQLNESSTPREIFARNLRLVRRLKDISQEQLALDANLSRTYVSEVERAGRNISIDNMGHLANALGVELKDLLDANMLYGVPPAARQSPRGST</sequence>
<evidence type="ECO:0000256" key="3">
    <source>
        <dbReference type="ARBA" id="ARBA00023163"/>
    </source>
</evidence>
<dbReference type="EMBL" id="WWCP01000031">
    <property type="protein sequence ID" value="MYM84321.1"/>
    <property type="molecule type" value="Genomic_DNA"/>
</dbReference>
<organism evidence="5 6">
    <name type="scientific">Duganella lactea</name>
    <dbReference type="NCBI Taxonomy" id="2692173"/>
    <lineage>
        <taxon>Bacteria</taxon>
        <taxon>Pseudomonadati</taxon>
        <taxon>Pseudomonadota</taxon>
        <taxon>Betaproteobacteria</taxon>
        <taxon>Burkholderiales</taxon>
        <taxon>Oxalobacteraceae</taxon>
        <taxon>Telluria group</taxon>
        <taxon>Duganella</taxon>
    </lineage>
</organism>
<dbReference type="GO" id="GO:0003677">
    <property type="term" value="F:DNA binding"/>
    <property type="evidence" value="ECO:0007669"/>
    <property type="project" value="UniProtKB-KW"/>
</dbReference>
<proteinExistence type="predicted"/>
<name>A0A6L8MPF6_9BURK</name>
<evidence type="ECO:0000259" key="4">
    <source>
        <dbReference type="PROSITE" id="PS50943"/>
    </source>
</evidence>
<dbReference type="GO" id="GO:0003700">
    <property type="term" value="F:DNA-binding transcription factor activity"/>
    <property type="evidence" value="ECO:0007669"/>
    <property type="project" value="TreeGrafter"/>
</dbReference>
<evidence type="ECO:0000313" key="5">
    <source>
        <dbReference type="EMBL" id="MYM84321.1"/>
    </source>
</evidence>
<dbReference type="InterPro" id="IPR010982">
    <property type="entry name" value="Lambda_DNA-bd_dom_sf"/>
</dbReference>
<evidence type="ECO:0000256" key="1">
    <source>
        <dbReference type="ARBA" id="ARBA00023015"/>
    </source>
</evidence>
<dbReference type="PANTHER" id="PTHR46797:SF23">
    <property type="entry name" value="HTH-TYPE TRANSCRIPTIONAL REGULATOR SUTR"/>
    <property type="match status" value="1"/>
</dbReference>
<comment type="caution">
    <text evidence="5">The sequence shown here is derived from an EMBL/GenBank/DDBJ whole genome shotgun (WGS) entry which is preliminary data.</text>
</comment>
<dbReference type="Pfam" id="PF01381">
    <property type="entry name" value="HTH_3"/>
    <property type="match status" value="1"/>
</dbReference>